<organism evidence="1 2">
    <name type="scientific">Vibrio antiquarius (strain Ex25)</name>
    <dbReference type="NCBI Taxonomy" id="150340"/>
    <lineage>
        <taxon>Bacteria</taxon>
        <taxon>Pseudomonadati</taxon>
        <taxon>Pseudomonadota</taxon>
        <taxon>Gammaproteobacteria</taxon>
        <taxon>Vibrionales</taxon>
        <taxon>Vibrionaceae</taxon>
        <taxon>Vibrio</taxon>
        <taxon>Vibrio diabolicus subgroup</taxon>
    </lineage>
</organism>
<reference evidence="2" key="1">
    <citation type="submission" date="2006-10" db="EMBL/GenBank/DDBJ databases">
        <authorList>
            <person name="Heidelberg J."/>
            <person name="Sebastian Y."/>
        </authorList>
    </citation>
    <scope>NUCLEOTIDE SEQUENCE [LARGE SCALE GENOMIC DNA]</scope>
    <source>
        <strain evidence="2">EX25</strain>
    </source>
</reference>
<keyword evidence="2" id="KW-1185">Reference proteome</keyword>
<evidence type="ECO:0000313" key="1">
    <source>
        <dbReference type="EMBL" id="EDN55939.1"/>
    </source>
</evidence>
<accession>A0ABM9WRD0</accession>
<sequence>MKFVWLPALITVRLFLWVRLQRKTLSMLWSEELEKLVV</sequence>
<gene>
    <name evidence="1" type="ORF">VEx25_0283</name>
</gene>
<dbReference type="Proteomes" id="UP000242664">
    <property type="component" value="Unassembled WGS sequence"/>
</dbReference>
<proteinExistence type="predicted"/>
<name>A0ABM9WRD0_VIBAE</name>
<evidence type="ECO:0000313" key="2">
    <source>
        <dbReference type="Proteomes" id="UP000242664"/>
    </source>
</evidence>
<protein>
    <submittedName>
        <fullName evidence="1">Uncharacterized protein</fullName>
    </submittedName>
</protein>
<dbReference type="EMBL" id="DS267860">
    <property type="protein sequence ID" value="EDN55939.1"/>
    <property type="molecule type" value="Genomic_DNA"/>
</dbReference>